<keyword evidence="1" id="KW-1133">Transmembrane helix</keyword>
<keyword evidence="3" id="KW-1185">Reference proteome</keyword>
<dbReference type="AlphaFoldDB" id="A0A443I5T7"/>
<keyword evidence="1" id="KW-0812">Transmembrane</keyword>
<name>A0A443I5T7_BYSSP</name>
<dbReference type="GeneID" id="39596038"/>
<sequence>MDFHYACCPLLIFFLTADGSIYCIWDDGIVAFFWVLVLVSLFTGSDGFSCCFTLLHLSAVVAFALLHSDHSHFCDLPVFLASDVLRLGIIFSLRLQHLFDIDAFLPHGFIWHRFVA</sequence>
<proteinExistence type="predicted"/>
<evidence type="ECO:0000313" key="2">
    <source>
        <dbReference type="EMBL" id="RWQ99470.1"/>
    </source>
</evidence>
<gene>
    <name evidence="2" type="ORF">C8Q69DRAFT_26769</name>
</gene>
<accession>A0A443I5T7</accession>
<evidence type="ECO:0000256" key="1">
    <source>
        <dbReference type="SAM" id="Phobius"/>
    </source>
</evidence>
<dbReference type="RefSeq" id="XP_028489115.1">
    <property type="nucleotide sequence ID" value="XM_028626761.1"/>
</dbReference>
<organism evidence="2 3">
    <name type="scientific">Byssochlamys spectabilis</name>
    <name type="common">Paecilomyces variotii</name>
    <dbReference type="NCBI Taxonomy" id="264951"/>
    <lineage>
        <taxon>Eukaryota</taxon>
        <taxon>Fungi</taxon>
        <taxon>Dikarya</taxon>
        <taxon>Ascomycota</taxon>
        <taxon>Pezizomycotina</taxon>
        <taxon>Eurotiomycetes</taxon>
        <taxon>Eurotiomycetidae</taxon>
        <taxon>Eurotiales</taxon>
        <taxon>Thermoascaceae</taxon>
        <taxon>Paecilomyces</taxon>
    </lineage>
</organism>
<evidence type="ECO:0000313" key="3">
    <source>
        <dbReference type="Proteomes" id="UP000283841"/>
    </source>
</evidence>
<comment type="caution">
    <text evidence="2">The sequence shown here is derived from an EMBL/GenBank/DDBJ whole genome shotgun (WGS) entry which is preliminary data.</text>
</comment>
<protein>
    <submittedName>
        <fullName evidence="2">Uncharacterized protein</fullName>
    </submittedName>
</protein>
<dbReference type="Proteomes" id="UP000283841">
    <property type="component" value="Unassembled WGS sequence"/>
</dbReference>
<reference evidence="2 3" key="1">
    <citation type="journal article" date="2018" name="Front. Microbiol.">
        <title>Genomic and genetic insights into a cosmopolitan fungus, Paecilomyces variotii (Eurotiales).</title>
        <authorList>
            <person name="Urquhart A.S."/>
            <person name="Mondo S.J."/>
            <person name="Makela M.R."/>
            <person name="Hane J.K."/>
            <person name="Wiebenga A."/>
            <person name="He G."/>
            <person name="Mihaltcheva S."/>
            <person name="Pangilinan J."/>
            <person name="Lipzen A."/>
            <person name="Barry K."/>
            <person name="de Vries R.P."/>
            <person name="Grigoriev I.V."/>
            <person name="Idnurm A."/>
        </authorList>
    </citation>
    <scope>NUCLEOTIDE SEQUENCE [LARGE SCALE GENOMIC DNA]</scope>
    <source>
        <strain evidence="2 3">CBS 101075</strain>
    </source>
</reference>
<feature type="transmembrane region" description="Helical" evidence="1">
    <location>
        <begin position="29"/>
        <end position="55"/>
    </location>
</feature>
<dbReference type="VEuPathDB" id="FungiDB:C8Q69DRAFT_26769"/>
<keyword evidence="1" id="KW-0472">Membrane</keyword>
<dbReference type="EMBL" id="RCNU01000001">
    <property type="protein sequence ID" value="RWQ99470.1"/>
    <property type="molecule type" value="Genomic_DNA"/>
</dbReference>